<dbReference type="AlphaFoldDB" id="Q9AVT9"/>
<organism evidence="1">
    <name type="scientific">Picea abies</name>
    <name type="common">Norway spruce</name>
    <name type="synonym">Picea excelsa</name>
    <dbReference type="NCBI Taxonomy" id="3329"/>
    <lineage>
        <taxon>Eukaryota</taxon>
        <taxon>Viridiplantae</taxon>
        <taxon>Streptophyta</taxon>
        <taxon>Embryophyta</taxon>
        <taxon>Tracheophyta</taxon>
        <taxon>Spermatophyta</taxon>
        <taxon>Pinopsida</taxon>
        <taxon>Pinidae</taxon>
        <taxon>Conifers I</taxon>
        <taxon>Pinales</taxon>
        <taxon>Pinaceae</taxon>
        <taxon>Picea</taxon>
    </lineage>
</organism>
<feature type="non-terminal residue" evidence="1">
    <location>
        <position position="1"/>
    </location>
</feature>
<reference evidence="1" key="1">
    <citation type="journal article" date="2001" name="Theor. Appl. Genet.">
        <title>Development of EST-PCR markers and monitoring their intrapopulational genetic variation in Picea abies (L.) Karst.</title>
        <authorList>
            <person name="Schubert R."/>
            <person name="Mueller-Starck G."/>
            <person name="Riegel R."/>
        </authorList>
    </citation>
    <scope>NUCLEOTIDE SEQUENCE</scope>
    <source>
        <strain evidence="1">Karst.</strain>
    </source>
</reference>
<proteinExistence type="evidence at transcript level"/>
<accession>Q9AVT9</accession>
<protein>
    <submittedName>
        <fullName evidence="1">Uncharacterized protein</fullName>
    </submittedName>
</protein>
<name>Q9AVT9_PICAB</name>
<evidence type="ECO:0000313" key="1">
    <source>
        <dbReference type="EMBL" id="CAC27137.1"/>
    </source>
</evidence>
<dbReference type="EMBL" id="AJ132532">
    <property type="protein sequence ID" value="CAC27137.1"/>
    <property type="molecule type" value="mRNA"/>
</dbReference>
<sequence length="54" mass="6088">PTRPMALSLLLLYALGLLMVLCLISDITYLLITFFTNFVVIHNTFQSLERTVAS</sequence>